<dbReference type="RefSeq" id="WP_324694114.1">
    <property type="nucleotide sequence ID" value="NZ_JAYMYJ010000057.1"/>
</dbReference>
<dbReference type="PANTHER" id="PTHR46401:SF2">
    <property type="entry name" value="GLYCOSYLTRANSFERASE WBBK-RELATED"/>
    <property type="match status" value="1"/>
</dbReference>
<dbReference type="Proteomes" id="UP001308005">
    <property type="component" value="Unassembled WGS sequence"/>
</dbReference>
<dbReference type="Pfam" id="PF13439">
    <property type="entry name" value="Glyco_transf_4"/>
    <property type="match status" value="1"/>
</dbReference>
<accession>A0ABU6CVZ4</accession>
<evidence type="ECO:0000259" key="2">
    <source>
        <dbReference type="Pfam" id="PF00534"/>
    </source>
</evidence>
<reference evidence="4 5" key="2">
    <citation type="submission" date="2024-01" db="EMBL/GenBank/DDBJ databases">
        <authorList>
            <person name="Xie X."/>
        </authorList>
    </citation>
    <scope>NUCLEOTIDE SEQUENCE [LARGE SCALE GENOMIC DNA]</scope>
    <source>
        <strain evidence="4">SCUT-1</strain>
    </source>
</reference>
<dbReference type="EMBL" id="JAYMYJ010000057">
    <property type="protein sequence ID" value="MEB4590751.1"/>
    <property type="molecule type" value="Genomic_DNA"/>
</dbReference>
<dbReference type="InterPro" id="IPR001296">
    <property type="entry name" value="Glyco_trans_1"/>
</dbReference>
<keyword evidence="5" id="KW-1185">Reference proteome</keyword>
<feature type="domain" description="Glycosyltransferase subfamily 4-like N-terminal" evidence="3">
    <location>
        <begin position="22"/>
        <end position="206"/>
    </location>
</feature>
<keyword evidence="1" id="KW-0808">Transferase</keyword>
<dbReference type="Gene3D" id="3.40.50.2000">
    <property type="entry name" value="Glycogen Phosphorylase B"/>
    <property type="match status" value="3"/>
</dbReference>
<evidence type="ECO:0000313" key="5">
    <source>
        <dbReference type="Proteomes" id="UP001308005"/>
    </source>
</evidence>
<dbReference type="Pfam" id="PF00534">
    <property type="entry name" value="Glycos_transf_1"/>
    <property type="match status" value="2"/>
</dbReference>
<protein>
    <submittedName>
        <fullName evidence="4">Glycosyltransferase family 1 protein</fullName>
    </submittedName>
</protein>
<dbReference type="PANTHER" id="PTHR46401">
    <property type="entry name" value="GLYCOSYLTRANSFERASE WBBK-RELATED"/>
    <property type="match status" value="1"/>
</dbReference>
<dbReference type="InterPro" id="IPR028098">
    <property type="entry name" value="Glyco_trans_4-like_N"/>
</dbReference>
<evidence type="ECO:0000259" key="3">
    <source>
        <dbReference type="Pfam" id="PF13439"/>
    </source>
</evidence>
<feature type="domain" description="Glycosyl transferase family 1" evidence="2">
    <location>
        <begin position="875"/>
        <end position="1031"/>
    </location>
</feature>
<organism evidence="4 5">
    <name type="scientific">Candidatus Thiothrix phosphatis</name>
    <dbReference type="NCBI Taxonomy" id="3112415"/>
    <lineage>
        <taxon>Bacteria</taxon>
        <taxon>Pseudomonadati</taxon>
        <taxon>Pseudomonadota</taxon>
        <taxon>Gammaproteobacteria</taxon>
        <taxon>Thiotrichales</taxon>
        <taxon>Thiotrichaceae</taxon>
        <taxon>Thiothrix</taxon>
    </lineage>
</organism>
<evidence type="ECO:0000313" key="4">
    <source>
        <dbReference type="EMBL" id="MEB4590751.1"/>
    </source>
</evidence>
<sequence>MSRMKIVLDMQARQSQGSHHRGIGRYALALGQAMARQAGDQIHLLVNAAFPHYGLEIREDFSQWVDPRRIHVFHAPQPAAGLHPENGWRIRVAEQLREGVLQALQPDIVHISSLFEGVDDDVVTSVWHPALSGKTSVTLHDLIPLMQADHYLRDPRMQAWYYRKLQSLKNAGLLLAVSEYSRREGIEVLGLDPQRVVCAPNAVSTEFRRLDLTQEQAAAIKAKFGLGRAFILYMGGVEYRKNIERLVAAYASLPAPVRAQHALVIAGKVKDYEHDRLLVLQHKHGLSAADFILTGPVSDEELVELYNLAALFVFPSLYEGFGLPVLEAMACGCPTIAANNSSLPEVVGWDEALFDGLSVESMGRKMAQALSDAGFRIALQAHAEQHIQRFSWDASATVALEAFAALHEQQQAVGRTQVAISLPETQRPKLAFVAEFPENGGGAAHFNAHLLPALAAFYDIELVSEQAETGDLWLRSNFPLRSRQWLRAHAAHYQRRVYAPDPDAYDPDLLALMQEQPGTLLLHRFQADAWRLSPAMRYQAHGYTALLPGDRETEVSYPGNRPLLEAALGVIALEADAQQQAQDCYGAEMARYWRHLAVEPLAEQALGVSHVIGEQFAQALETFHAQHPWALERQVARRIQALAAPVEAVAADWLAVAQSLADNRLTWPPAQPVLFYDVSIFVWGDHATGVHRATRSILLALLKAPPAGWRVEPIYAHEGHYRYARRMTAELLGVKGLGLPDRVVDFRAGDLFLHVDLGMHIVADMEPHLQKIRACGVQVYHLVHDILPMRLPQEFFDAGVLTYFRRWLEAVCRVADGLIMTTQAGLDDVAAWMRENPPQRFGQPRLGVCTLGADIQADAEAPLAGQERALLETFRQRPTFLMVSTIEPRKGYGQALKAFERLWEQGVDAQLALVGKQGWNVEPLMAAIQQHPELGKRLHWMKFVSNTMLAGLYASCSALLMASEGEGFGLPLIEAAQHQLPVIARNIPVFREIAGEHAFYFEGKEPQALADAIQRWLALREQGQEPKPAGIQWITWEDSAAQVKAFLLGGQARGGATA</sequence>
<gene>
    <name evidence="4" type="ORF">VSS37_07150</name>
</gene>
<dbReference type="SUPFAM" id="SSF53756">
    <property type="entry name" value="UDP-Glycosyltransferase/glycogen phosphorylase"/>
    <property type="match status" value="2"/>
</dbReference>
<proteinExistence type="predicted"/>
<dbReference type="CDD" id="cd03809">
    <property type="entry name" value="GT4_MtfB-like"/>
    <property type="match status" value="2"/>
</dbReference>
<comment type="caution">
    <text evidence="4">The sequence shown here is derived from an EMBL/GenBank/DDBJ whole genome shotgun (WGS) entry which is preliminary data.</text>
</comment>
<name>A0ABU6CVZ4_9GAMM</name>
<feature type="domain" description="Glycosyl transferase family 1" evidence="2">
    <location>
        <begin position="226"/>
        <end position="381"/>
    </location>
</feature>
<reference evidence="5" key="1">
    <citation type="submission" date="2023-07" db="EMBL/GenBank/DDBJ databases">
        <title>The carbon used by Thiothrix.</title>
        <authorList>
            <person name="Chen L."/>
        </authorList>
    </citation>
    <scope>NUCLEOTIDE SEQUENCE [LARGE SCALE GENOMIC DNA]</scope>
</reference>
<evidence type="ECO:0000256" key="1">
    <source>
        <dbReference type="ARBA" id="ARBA00022679"/>
    </source>
</evidence>